<name>A0A815PSB5_9BILA</name>
<organism evidence="1 3">
    <name type="scientific">Rotaria sordida</name>
    <dbReference type="NCBI Taxonomy" id="392033"/>
    <lineage>
        <taxon>Eukaryota</taxon>
        <taxon>Metazoa</taxon>
        <taxon>Spiralia</taxon>
        <taxon>Gnathifera</taxon>
        <taxon>Rotifera</taxon>
        <taxon>Eurotatoria</taxon>
        <taxon>Bdelloidea</taxon>
        <taxon>Philodinida</taxon>
        <taxon>Philodinidae</taxon>
        <taxon>Rotaria</taxon>
    </lineage>
</organism>
<dbReference type="Proteomes" id="UP000663882">
    <property type="component" value="Unassembled WGS sequence"/>
</dbReference>
<proteinExistence type="predicted"/>
<evidence type="ECO:0000313" key="1">
    <source>
        <dbReference type="EMBL" id="CAF1452812.1"/>
    </source>
</evidence>
<dbReference type="EMBL" id="CAJNOO010006729">
    <property type="protein sequence ID" value="CAF1453737.1"/>
    <property type="molecule type" value="Genomic_DNA"/>
</dbReference>
<feature type="non-terminal residue" evidence="1">
    <location>
        <position position="1"/>
    </location>
</feature>
<gene>
    <name evidence="2" type="ORF">RFH988_LOCUS36865</name>
    <name evidence="1" type="ORF">SEV965_LOCUS33770</name>
</gene>
<reference evidence="1" key="1">
    <citation type="submission" date="2021-02" db="EMBL/GenBank/DDBJ databases">
        <authorList>
            <person name="Nowell W R."/>
        </authorList>
    </citation>
    <scope>NUCLEOTIDE SEQUENCE</scope>
</reference>
<dbReference type="Proteomes" id="UP000663889">
    <property type="component" value="Unassembled WGS sequence"/>
</dbReference>
<protein>
    <submittedName>
        <fullName evidence="1">Uncharacterized protein</fullName>
    </submittedName>
</protein>
<dbReference type="EMBL" id="CAJNOU010004731">
    <property type="protein sequence ID" value="CAF1452812.1"/>
    <property type="molecule type" value="Genomic_DNA"/>
</dbReference>
<sequence length="98" mass="11444">LASNYNLQSHYFPTAQSSIQQINYQQNQITTTMTDALTRPFENIKSFDSTLQGDLRDWCDRAEIILNAFNINDDDRLTRDGINLEDAAFYWYRDNQGL</sequence>
<comment type="caution">
    <text evidence="1">The sequence shown here is derived from an EMBL/GenBank/DDBJ whole genome shotgun (WGS) entry which is preliminary data.</text>
</comment>
<evidence type="ECO:0000313" key="3">
    <source>
        <dbReference type="Proteomes" id="UP000663889"/>
    </source>
</evidence>
<dbReference type="AlphaFoldDB" id="A0A815PSB5"/>
<accession>A0A815PSB5</accession>
<dbReference type="OrthoDB" id="10034958at2759"/>
<evidence type="ECO:0000313" key="2">
    <source>
        <dbReference type="EMBL" id="CAF1453737.1"/>
    </source>
</evidence>